<evidence type="ECO:0000313" key="9">
    <source>
        <dbReference type="Proteomes" id="UP000002572"/>
    </source>
</evidence>
<dbReference type="AlphaFoldDB" id="E6W067"/>
<dbReference type="InterPro" id="IPR004089">
    <property type="entry name" value="MCPsignal_dom"/>
</dbReference>
<dbReference type="SUPFAM" id="SSF58104">
    <property type="entry name" value="Methyl-accepting chemotaxis protein (MCP) signaling domain"/>
    <property type="match status" value="1"/>
</dbReference>
<name>E6W067_DESIS</name>
<dbReference type="GO" id="GO:0007165">
    <property type="term" value="P:signal transduction"/>
    <property type="evidence" value="ECO:0007669"/>
    <property type="project" value="UniProtKB-KW"/>
</dbReference>
<keyword evidence="5" id="KW-1133">Transmembrane helix</keyword>
<dbReference type="CDD" id="cd06225">
    <property type="entry name" value="HAMP"/>
    <property type="match status" value="1"/>
</dbReference>
<dbReference type="PANTHER" id="PTHR32089">
    <property type="entry name" value="METHYL-ACCEPTING CHEMOTAXIS PROTEIN MCPB"/>
    <property type="match status" value="1"/>
</dbReference>
<sequence length="715" mass="79561">MLLTSDAMSLTASERRWLPWTGRTGKLAMGWSCLLNRHSYHAVEETFEGIAQTRTTLLQDWTQQKWEYLRHLADQLGEDVSQTGSIIEARRSRLLEIAELFVVDPAGMILASTLPWRKGKRTFSEQALAVGLRQPFLHGPYVDPDTERIGPTTSSFHDAVTLMFHQPICDSSGQTLGVLCARVPNDVVSDLIQREAGHIYPESGDNYIFMVKPVFDSRIPVGTALSRSRFEDSTFSHGENLKEGIDSGYGVIKIHNHTEFEITFTDPATGQLHPGVRETIRNGQNLYIKYPGYSDYRHIPVIGKGVTFQLPGSLDTWGMMCEADLEEVYRRRSINYLLMRMFLVIITGMGALNLFFTFGIGLAAPLIHMANATLFLGSAWIFYRLGVNRIVGRMRAMNDVIRTIAEGGGNLSLRLDQRYLSGDETGEMARWINSFIDNLDSTIHQVVRFTHEARHANDEMIDQNRFVDSATRQMETAIENMLQELDSQMSETSSAAVTAGQMRAEMDSVIANAQSQFQQVRRETQRIRDAIHSSSRSIQEVDQRTEEIAGIADVINDIASQTNLLALNASIEAARAGQYGRGFAVVAQEVSKLAERTTDATKEISAMLASVRAQTQQAVGIMHNGVSEVDRGLSLAEEAAADNSSLYDVIEEMLEAIRRISARSEGHAANISQVRGSTTQVRQSVVHLSQASDTARNTSSKLQRLMGRFRVSALS</sequence>
<feature type="domain" description="HAMP" evidence="7">
    <location>
        <begin position="388"/>
        <end position="444"/>
    </location>
</feature>
<feature type="transmembrane region" description="Helical" evidence="5">
    <location>
        <begin position="366"/>
        <end position="387"/>
    </location>
</feature>
<dbReference type="Pfam" id="PF00015">
    <property type="entry name" value="MCPsignal"/>
    <property type="match status" value="1"/>
</dbReference>
<feature type="transmembrane region" description="Helical" evidence="5">
    <location>
        <begin position="337"/>
        <end position="360"/>
    </location>
</feature>
<dbReference type="PANTHER" id="PTHR32089:SF112">
    <property type="entry name" value="LYSOZYME-LIKE PROTEIN-RELATED"/>
    <property type="match status" value="1"/>
</dbReference>
<organism evidence="8 9">
    <name type="scientific">Desulfurispirillum indicum (strain ATCC BAA-1389 / DSM 22839 / S5)</name>
    <dbReference type="NCBI Taxonomy" id="653733"/>
    <lineage>
        <taxon>Bacteria</taxon>
        <taxon>Pseudomonadati</taxon>
        <taxon>Chrysiogenota</taxon>
        <taxon>Chrysiogenia</taxon>
        <taxon>Chrysiogenales</taxon>
        <taxon>Chrysiogenaceae</taxon>
        <taxon>Desulfurispirillum</taxon>
    </lineage>
</organism>
<dbReference type="KEGG" id="din:Selin_0440"/>
<dbReference type="SMART" id="SM00283">
    <property type="entry name" value="MA"/>
    <property type="match status" value="1"/>
</dbReference>
<dbReference type="Gene3D" id="3.30.450.20">
    <property type="entry name" value="PAS domain"/>
    <property type="match status" value="1"/>
</dbReference>
<evidence type="ECO:0000256" key="1">
    <source>
        <dbReference type="ARBA" id="ARBA00023224"/>
    </source>
</evidence>
<reference evidence="8 9" key="1">
    <citation type="submission" date="2010-12" db="EMBL/GenBank/DDBJ databases">
        <title>Complete sequence of Desulfurispirillum indicum S5.</title>
        <authorList>
            <consortium name="US DOE Joint Genome Institute"/>
            <person name="Lucas S."/>
            <person name="Copeland A."/>
            <person name="Lapidus A."/>
            <person name="Cheng J.-F."/>
            <person name="Goodwin L."/>
            <person name="Pitluck S."/>
            <person name="Chertkov O."/>
            <person name="Held B."/>
            <person name="Detter J.C."/>
            <person name="Han C."/>
            <person name="Tapia R."/>
            <person name="Land M."/>
            <person name="Hauser L."/>
            <person name="Kyrpides N."/>
            <person name="Ivanova N."/>
            <person name="Mikhailova N."/>
            <person name="Haggblom M."/>
            <person name="Rauschenbach I."/>
            <person name="Bini E."/>
            <person name="Woyke T."/>
        </authorList>
    </citation>
    <scope>NUCLEOTIDE SEQUENCE [LARGE SCALE GENOMIC DNA]</scope>
    <source>
        <strain evidence="9">ATCC BAA-1389 / DSM 22839 / S5</strain>
    </source>
</reference>
<dbReference type="GO" id="GO:0016020">
    <property type="term" value="C:membrane"/>
    <property type="evidence" value="ECO:0007669"/>
    <property type="project" value="InterPro"/>
</dbReference>
<accession>E6W067</accession>
<keyword evidence="4" id="KW-0175">Coiled coil</keyword>
<evidence type="ECO:0000256" key="5">
    <source>
        <dbReference type="SAM" id="Phobius"/>
    </source>
</evidence>
<evidence type="ECO:0000313" key="8">
    <source>
        <dbReference type="EMBL" id="ADU65193.1"/>
    </source>
</evidence>
<evidence type="ECO:0000256" key="4">
    <source>
        <dbReference type="SAM" id="Coils"/>
    </source>
</evidence>
<keyword evidence="5" id="KW-0812">Transmembrane</keyword>
<protein>
    <submittedName>
        <fullName evidence="8">Chemotaxis sensory transducer</fullName>
    </submittedName>
</protein>
<dbReference type="eggNOG" id="COG0840">
    <property type="taxonomic scope" value="Bacteria"/>
</dbReference>
<dbReference type="PROSITE" id="PS50885">
    <property type="entry name" value="HAMP"/>
    <property type="match status" value="1"/>
</dbReference>
<evidence type="ECO:0000259" key="6">
    <source>
        <dbReference type="PROSITE" id="PS50111"/>
    </source>
</evidence>
<dbReference type="RefSeq" id="WP_013505082.1">
    <property type="nucleotide sequence ID" value="NC_014836.1"/>
</dbReference>
<keyword evidence="9" id="KW-1185">Reference proteome</keyword>
<dbReference type="PROSITE" id="PS50111">
    <property type="entry name" value="CHEMOTAXIS_TRANSDUC_2"/>
    <property type="match status" value="1"/>
</dbReference>
<comment type="similarity">
    <text evidence="2">Belongs to the methyl-accepting chemotaxis (MCP) protein family.</text>
</comment>
<dbReference type="HOGENOM" id="CLU_378863_0_0_0"/>
<feature type="coiled-coil region" evidence="4">
    <location>
        <begin position="503"/>
        <end position="530"/>
    </location>
</feature>
<keyword evidence="1 3" id="KW-0807">Transducer</keyword>
<dbReference type="SMART" id="SM00304">
    <property type="entry name" value="HAMP"/>
    <property type="match status" value="1"/>
</dbReference>
<proteinExistence type="inferred from homology"/>
<dbReference type="EMBL" id="CP002432">
    <property type="protein sequence ID" value="ADU65193.1"/>
    <property type="molecule type" value="Genomic_DNA"/>
</dbReference>
<dbReference type="STRING" id="653733.Selin_0440"/>
<evidence type="ECO:0000256" key="3">
    <source>
        <dbReference type="PROSITE-ProRule" id="PRU00284"/>
    </source>
</evidence>
<dbReference type="Proteomes" id="UP000002572">
    <property type="component" value="Chromosome"/>
</dbReference>
<evidence type="ECO:0000256" key="2">
    <source>
        <dbReference type="ARBA" id="ARBA00029447"/>
    </source>
</evidence>
<dbReference type="Gene3D" id="1.10.287.950">
    <property type="entry name" value="Methyl-accepting chemotaxis protein"/>
    <property type="match status" value="1"/>
</dbReference>
<evidence type="ECO:0000259" key="7">
    <source>
        <dbReference type="PROSITE" id="PS50885"/>
    </source>
</evidence>
<feature type="domain" description="Methyl-accepting transducer" evidence="6">
    <location>
        <begin position="449"/>
        <end position="682"/>
    </location>
</feature>
<dbReference type="InParanoid" id="E6W067"/>
<keyword evidence="5" id="KW-0472">Membrane</keyword>
<dbReference type="InterPro" id="IPR003660">
    <property type="entry name" value="HAMP_dom"/>
</dbReference>
<gene>
    <name evidence="8" type="ordered locus">Selin_0440</name>
</gene>
<dbReference type="CDD" id="cd11386">
    <property type="entry name" value="MCP_signal"/>
    <property type="match status" value="1"/>
</dbReference>